<feature type="region of interest" description="Disordered" evidence="1">
    <location>
        <begin position="1648"/>
        <end position="1724"/>
    </location>
</feature>
<dbReference type="STRING" id="112268.A0A182W7N0"/>
<feature type="region of interest" description="Disordered" evidence="1">
    <location>
        <begin position="2307"/>
        <end position="2336"/>
    </location>
</feature>
<feature type="compositionally biased region" description="Acidic residues" evidence="1">
    <location>
        <begin position="931"/>
        <end position="942"/>
    </location>
</feature>
<evidence type="ECO:0000313" key="3">
    <source>
        <dbReference type="EnsemblMetazoa" id="AMIN006353-PA"/>
    </source>
</evidence>
<feature type="compositionally biased region" description="Low complexity" evidence="1">
    <location>
        <begin position="2250"/>
        <end position="2264"/>
    </location>
</feature>
<feature type="compositionally biased region" description="Polar residues" evidence="1">
    <location>
        <begin position="2453"/>
        <end position="2466"/>
    </location>
</feature>
<feature type="compositionally biased region" description="Low complexity" evidence="1">
    <location>
        <begin position="579"/>
        <end position="607"/>
    </location>
</feature>
<feature type="region of interest" description="Disordered" evidence="1">
    <location>
        <begin position="1409"/>
        <end position="1447"/>
    </location>
</feature>
<feature type="compositionally biased region" description="Low complexity" evidence="1">
    <location>
        <begin position="2425"/>
        <end position="2447"/>
    </location>
</feature>
<feature type="region of interest" description="Disordered" evidence="1">
    <location>
        <begin position="638"/>
        <end position="738"/>
    </location>
</feature>
<dbReference type="Proteomes" id="UP000075920">
    <property type="component" value="Unassembled WGS sequence"/>
</dbReference>
<feature type="region of interest" description="Disordered" evidence="1">
    <location>
        <begin position="85"/>
        <end position="105"/>
    </location>
</feature>
<feature type="compositionally biased region" description="Low complexity" evidence="1">
    <location>
        <begin position="1321"/>
        <end position="1338"/>
    </location>
</feature>
<feature type="region of interest" description="Disordered" evidence="1">
    <location>
        <begin position="1954"/>
        <end position="2049"/>
    </location>
</feature>
<feature type="compositionally biased region" description="Basic and acidic residues" evidence="1">
    <location>
        <begin position="2975"/>
        <end position="2984"/>
    </location>
</feature>
<feature type="domain" description="Nuclear receptor coactivator 6 TRADD-N" evidence="2">
    <location>
        <begin position="58"/>
        <end position="196"/>
    </location>
</feature>
<feature type="compositionally biased region" description="Low complexity" evidence="1">
    <location>
        <begin position="2934"/>
        <end position="2951"/>
    </location>
</feature>
<dbReference type="EnsemblMetazoa" id="AMIN006353-RA">
    <property type="protein sequence ID" value="AMIN006353-PA"/>
    <property type="gene ID" value="AMIN006353"/>
</dbReference>
<reference evidence="3" key="2">
    <citation type="submission" date="2020-05" db="UniProtKB">
        <authorList>
            <consortium name="EnsemblMetazoa"/>
        </authorList>
    </citation>
    <scope>IDENTIFICATION</scope>
    <source>
        <strain evidence="3">MINIMUS1</strain>
    </source>
</reference>
<dbReference type="GO" id="GO:0035097">
    <property type="term" value="C:histone methyltransferase complex"/>
    <property type="evidence" value="ECO:0007669"/>
    <property type="project" value="TreeGrafter"/>
</dbReference>
<feature type="compositionally biased region" description="Polar residues" evidence="1">
    <location>
        <begin position="1344"/>
        <end position="1374"/>
    </location>
</feature>
<proteinExistence type="predicted"/>
<feature type="compositionally biased region" description="Polar residues" evidence="1">
    <location>
        <begin position="2409"/>
        <end position="2421"/>
    </location>
</feature>
<feature type="region of interest" description="Disordered" evidence="1">
    <location>
        <begin position="1156"/>
        <end position="1178"/>
    </location>
</feature>
<dbReference type="PANTHER" id="PTHR15690">
    <property type="entry name" value="NUCLEAR RECEPTOR COACTIVATOR 6"/>
    <property type="match status" value="1"/>
</dbReference>
<feature type="compositionally biased region" description="Low complexity" evidence="1">
    <location>
        <begin position="679"/>
        <end position="706"/>
    </location>
</feature>
<evidence type="ECO:0000313" key="4">
    <source>
        <dbReference type="Proteomes" id="UP000075920"/>
    </source>
</evidence>
<feature type="region of interest" description="Disordered" evidence="1">
    <location>
        <begin position="2178"/>
        <end position="2292"/>
    </location>
</feature>
<feature type="region of interest" description="Disordered" evidence="1">
    <location>
        <begin position="1749"/>
        <end position="1869"/>
    </location>
</feature>
<feature type="region of interest" description="Disordered" evidence="1">
    <location>
        <begin position="2637"/>
        <end position="2660"/>
    </location>
</feature>
<feature type="compositionally biased region" description="Low complexity" evidence="1">
    <location>
        <begin position="1787"/>
        <end position="1804"/>
    </location>
</feature>
<feature type="compositionally biased region" description="Low complexity" evidence="1">
    <location>
        <begin position="2776"/>
        <end position="2788"/>
    </location>
</feature>
<keyword evidence="4" id="KW-1185">Reference proteome</keyword>
<feature type="region of interest" description="Disordered" evidence="1">
    <location>
        <begin position="2361"/>
        <end position="2502"/>
    </location>
</feature>
<feature type="compositionally biased region" description="Low complexity" evidence="1">
    <location>
        <begin position="2744"/>
        <end position="2762"/>
    </location>
</feature>
<feature type="compositionally biased region" description="Low complexity" evidence="1">
    <location>
        <begin position="1490"/>
        <end position="1520"/>
    </location>
</feature>
<dbReference type="GO" id="GO:0003713">
    <property type="term" value="F:transcription coactivator activity"/>
    <property type="evidence" value="ECO:0007669"/>
    <property type="project" value="InterPro"/>
</dbReference>
<feature type="region of interest" description="Disordered" evidence="1">
    <location>
        <begin position="2590"/>
        <end position="2611"/>
    </location>
</feature>
<feature type="compositionally biased region" description="Polar residues" evidence="1">
    <location>
        <begin position="1752"/>
        <end position="1762"/>
    </location>
</feature>
<feature type="compositionally biased region" description="Low complexity" evidence="1">
    <location>
        <begin position="982"/>
        <end position="1000"/>
    </location>
</feature>
<dbReference type="VEuPathDB" id="VectorBase:AMIN006353"/>
<feature type="compositionally biased region" description="Low complexity" evidence="1">
    <location>
        <begin position="1597"/>
        <end position="1611"/>
    </location>
</feature>
<dbReference type="PANTHER" id="PTHR15690:SF0">
    <property type="entry name" value="NUCLEAR RECEPTOR COACTIVATOR 6"/>
    <property type="match status" value="1"/>
</dbReference>
<feature type="compositionally biased region" description="Low complexity" evidence="1">
    <location>
        <begin position="1425"/>
        <end position="1447"/>
    </location>
</feature>
<feature type="region of interest" description="Disordered" evidence="1">
    <location>
        <begin position="1266"/>
        <end position="1396"/>
    </location>
</feature>
<feature type="compositionally biased region" description="Low complexity" evidence="1">
    <location>
        <begin position="2712"/>
        <end position="2726"/>
    </location>
</feature>
<feature type="region of interest" description="Disordered" evidence="1">
    <location>
        <begin position="1050"/>
        <end position="1087"/>
    </location>
</feature>
<feature type="compositionally biased region" description="Basic and acidic residues" evidence="1">
    <location>
        <begin position="2192"/>
        <end position="2214"/>
    </location>
</feature>
<feature type="region of interest" description="Disordered" evidence="1">
    <location>
        <begin position="931"/>
        <end position="1000"/>
    </location>
</feature>
<feature type="region of interest" description="Disordered" evidence="1">
    <location>
        <begin position="1487"/>
        <end position="1520"/>
    </location>
</feature>
<feature type="compositionally biased region" description="Polar residues" evidence="1">
    <location>
        <begin position="1805"/>
        <end position="1823"/>
    </location>
</feature>
<feature type="region of interest" description="Disordered" evidence="1">
    <location>
        <begin position="2913"/>
        <end position="2984"/>
    </location>
</feature>
<feature type="compositionally biased region" description="Low complexity" evidence="1">
    <location>
        <begin position="2032"/>
        <end position="2049"/>
    </location>
</feature>
<feature type="region of interest" description="Disordered" evidence="1">
    <location>
        <begin position="1597"/>
        <end position="1635"/>
    </location>
</feature>
<name>A0A182W7N0_9DIPT</name>
<dbReference type="InterPro" id="IPR026638">
    <property type="entry name" value="NCOA6"/>
</dbReference>
<feature type="compositionally biased region" description="Low complexity" evidence="1">
    <location>
        <begin position="2391"/>
        <end position="2408"/>
    </location>
</feature>
<protein>
    <recommendedName>
        <fullName evidence="2">Nuclear receptor coactivator 6 TRADD-N domain-containing protein</fullName>
    </recommendedName>
</protein>
<evidence type="ECO:0000256" key="1">
    <source>
        <dbReference type="SAM" id="MobiDB-lite"/>
    </source>
</evidence>
<feature type="compositionally biased region" description="Basic residues" evidence="1">
    <location>
        <begin position="1648"/>
        <end position="1659"/>
    </location>
</feature>
<feature type="region of interest" description="Disordered" evidence="1">
    <location>
        <begin position="2680"/>
        <end position="2805"/>
    </location>
</feature>
<feature type="region of interest" description="Disordered" evidence="1">
    <location>
        <begin position="1"/>
        <end position="53"/>
    </location>
</feature>
<accession>A0A182W7N0</accession>
<dbReference type="InterPro" id="IPR032715">
    <property type="entry name" value="NCOA6_TRADD-N"/>
</dbReference>
<reference evidence="4" key="1">
    <citation type="submission" date="2013-03" db="EMBL/GenBank/DDBJ databases">
        <title>The Genome Sequence of Anopheles minimus MINIMUS1.</title>
        <authorList>
            <consortium name="The Broad Institute Genomics Platform"/>
            <person name="Neafsey D.E."/>
            <person name="Walton C."/>
            <person name="Walker B."/>
            <person name="Young S.K."/>
            <person name="Zeng Q."/>
            <person name="Gargeya S."/>
            <person name="Fitzgerald M."/>
            <person name="Haas B."/>
            <person name="Abouelleil A."/>
            <person name="Allen A.W."/>
            <person name="Alvarado L."/>
            <person name="Arachchi H.M."/>
            <person name="Berlin A.M."/>
            <person name="Chapman S.B."/>
            <person name="Gainer-Dewar J."/>
            <person name="Goldberg J."/>
            <person name="Griggs A."/>
            <person name="Gujja S."/>
            <person name="Hansen M."/>
            <person name="Howarth C."/>
            <person name="Imamovic A."/>
            <person name="Ireland A."/>
            <person name="Larimer J."/>
            <person name="McCowan C."/>
            <person name="Murphy C."/>
            <person name="Pearson M."/>
            <person name="Poon T.W."/>
            <person name="Priest M."/>
            <person name="Roberts A."/>
            <person name="Saif S."/>
            <person name="Shea T."/>
            <person name="Sisk P."/>
            <person name="Sykes S."/>
            <person name="Wortman J."/>
            <person name="Nusbaum C."/>
            <person name="Birren B."/>
        </authorList>
    </citation>
    <scope>NUCLEOTIDE SEQUENCE [LARGE SCALE GENOMIC DNA]</scope>
    <source>
        <strain evidence="4">MINIMUS1</strain>
    </source>
</reference>
<dbReference type="GO" id="GO:0045944">
    <property type="term" value="P:positive regulation of transcription by RNA polymerase II"/>
    <property type="evidence" value="ECO:0007669"/>
    <property type="project" value="TreeGrafter"/>
</dbReference>
<organism evidence="3 4">
    <name type="scientific">Anopheles minimus</name>
    <dbReference type="NCBI Taxonomy" id="112268"/>
    <lineage>
        <taxon>Eukaryota</taxon>
        <taxon>Metazoa</taxon>
        <taxon>Ecdysozoa</taxon>
        <taxon>Arthropoda</taxon>
        <taxon>Hexapoda</taxon>
        <taxon>Insecta</taxon>
        <taxon>Pterygota</taxon>
        <taxon>Neoptera</taxon>
        <taxon>Endopterygota</taxon>
        <taxon>Diptera</taxon>
        <taxon>Nematocera</taxon>
        <taxon>Culicoidea</taxon>
        <taxon>Culicidae</taxon>
        <taxon>Anophelinae</taxon>
        <taxon>Anopheles</taxon>
    </lineage>
</organism>
<evidence type="ECO:0000259" key="2">
    <source>
        <dbReference type="Pfam" id="PF13820"/>
    </source>
</evidence>
<dbReference type="Pfam" id="PF13820">
    <property type="entry name" value="NCOA6_TRADD-N"/>
    <property type="match status" value="1"/>
</dbReference>
<feature type="compositionally biased region" description="Gly residues" evidence="1">
    <location>
        <begin position="2922"/>
        <end position="2933"/>
    </location>
</feature>
<feature type="region of interest" description="Disordered" evidence="1">
    <location>
        <begin position="565"/>
        <end position="607"/>
    </location>
</feature>
<feature type="compositionally biased region" description="Low complexity" evidence="1">
    <location>
        <begin position="2680"/>
        <end position="2692"/>
    </location>
</feature>
<feature type="region of interest" description="Disordered" evidence="1">
    <location>
        <begin position="3076"/>
        <end position="3137"/>
    </location>
</feature>
<feature type="compositionally biased region" description="Polar residues" evidence="1">
    <location>
        <begin position="1411"/>
        <end position="1424"/>
    </location>
</feature>
<feature type="compositionally biased region" description="Basic and acidic residues" evidence="1">
    <location>
        <begin position="1060"/>
        <end position="1084"/>
    </location>
</feature>
<dbReference type="GO" id="GO:0005667">
    <property type="term" value="C:transcription regulator complex"/>
    <property type="evidence" value="ECO:0007669"/>
    <property type="project" value="TreeGrafter"/>
</dbReference>
<sequence length="3171" mass="324011">MAADSDGDQQKRTNSSSSRRRNAGSEGYRNKSCNKGNSSSSSSSVSENQSNSSTLKAVVICEGNLHDPDFPSRLESLVESLGTLVEEKQPGDDGKEKQDASGKLTVDKVEPWNSVRVTLSIPKEAAVRLRRLAAEGNSALRALGILSVQLEGETVLSLRLAGQQEIVLRTDNSAVDGAVAGSSGGSSGGLGELTRVLSQQQQQQQHQQQHPAAVMFKSPNTICPMDGKVPAHVPNVVDACEYPFESMTQARVIQRRENTLGMGGSSVAVTAGPSIATVAGVGVGLTAKPSNGPFVAAPVGAGPLQPPPPYQTAVGAGTVVAKDGMVAPPVPVGSGPIPVQVGTASAGNNVAMSSPLLVNLLQNENNPQQTVSPQQQQQQLMRGVGQPILKQELLIASGAGGGSGGGVVKGGVIPNMQQPAVPAALLTQQSVVGGSSVSNVSDNDPSVHGVVMGGGNLKSGSAVNHQVASVNQQQPPPQQQQQHLVHHPVIGGAPTMAAPSMVSARAATVSAVAQQQQLTLVNSNSPLRGTASATVPGVSGAMLSASGVNRINNMTSMTATATAVTPANNTSDSNNQSALNVSPSSLVTPPLSVPSNSNSSSSNTTTSTLNTIKLQRYSLVAGPSTSGGVGLVGGPAVRAPQQLAPPSGGGVVHRAPVMGPSHSHPQGMRPPQSPATAFQLQDQLQMQQQPQHSQQPNRFPIQQQQPSPAQLPFRQPNPMPPVPSQQQLPPGHQSVGYAQRWPTLPMDSATKSGYQEFARFQMQYNLTQQQLNKPTTALGQQQQSQSLDGVTATATTAPNVSTDPLELGNCLVDLPDLAKNDLDSLLPSDLDSSAFLDTKLEDLDELDLMDQQQHHHTLLGAAALPQPGDIATGSAAGTLLGGASGNTSIAAGLAGLPMGAPGGTMMNDVHARERRWKPQLLINPLTGELEETQVEEGTEDAEGGGKAGKQGKMNAVRVNDFPPEVPNSLYSDEDTTGSAGGLSSSRFFSDASDSDRPSPLSGVLAVEGGNSITTMGTAVYGGVPGSSAPSTSIGSNSSGTMSIPMVTSAGKPVKVKKERAKPVKGKDKLKTPLTAKDKPKEKAKASLKTVVKQKAKVLATPVMLVDGAASGDSPSKNGTELKLRLKLEKPESMAVREGGAIRVGGVGVLPSVTVASTSSGTPVVSGNALPPVDRLAPESDGTALMTSLQLNPASHVQQTLAATSISAIVSSDAGSSSITSASNYGTTSTSLVASAASSSTNSSSNSIGTTTGTAVQAAASTGEELRVPPLHISLRGKNSVVIKNSRKDRKKSQSGGEDDSSDGGGVAKRSSTVKRNPVELSAPTSGTVTTGTASSPPVYHNHTGAETGTVLKSTGSDLQSVEQGSETLFSSQKRSAVEGASDTAIGGSGITSTGHCPNGYVCPEKKRRLSNGGSSVSLTASGTIAPSTCGNSSSSSAAEAMTTPTTVTTSVQEINDIYESIVTTSASGPIGSTNVGTVPTSNLLQSATKNSKSSGANNANSGSGGNNLNNNNININNNGGSYGKNQKNLVKASMDSAVSTATVASQPAIVSSDSSKEERAAVTLASSTETSSVNPISYTTDSNTIITTTITTTTNTFTTTTTTTTPTSTSSEQSSPNVESHPPVQQCVEEDSQQQQELNKINTILHHDHHQHHHHHHHHPDQLQEHHSNNRPPEQLLADGPLEEEGKKSKTDSSTGPSADTAVGKEGSATGSPHSPGMTGVGGTAGALTTAGSAVAGVAVGVNHHLLGHSNVRGSPGSQAQGEDSGIESMDALSEKSPHQLSTHSPQGSHSGNSGTSSNGGQSSATRNSNSGCMTGGSTNTNIHEGKEMTTVNSHQCDGKVLEGNGTGDVEQTRSEKSTPENQKQLASTPLLDGNLEDYNDIEAALAKMEGLNDLAGTMDCSGADPKLNGDHSILPLKPSNMLDHNHHETTALESLDQTTNLRKILDMGLEEEQKQQSIMDTENLLDEASGKTNPQVTRELSEDVEIEVEQKQQQQQQQQQTLSESMAGKRKTSVEKRDGIGGKNKTTIKTSSVAHQQQQQSKQHLSSAAEAIVSECSLNAKEPAGNNNHPEDDRKILPIVTSDLDSKALDSISVSQQQPGDECCNHSKDIPSVKSECDSKVMLLVDDKQLLVKSDPEAIVSSVKKSLRKSSDERQSVTVVTAASTQAVAVTAPVTVKLEPTPSPTSTSAELKVEPKSPDTAEPHIDLKPRHEQPPLYSYSSEKARERRTAAAASDGILVGSGGVRSRRNSSLASSSTESSETTPAVDSENESPLGGLPSAGKKTLSNCTGSSGLVVEHDSASCTTRTAKANEQSAAAPGKGVDGQLPSEQQQGKEMLTQLSIEIPSHSDSGEHRIRTRASSKLESPLELPPRQSPSASAIGHDLHGSVPSGANNSTTAGNNAISSAAKNGSATTGGNVKQQAPGASSNSAGGNGTAAVPAASTTSTIGGGNDRQSPKSTTISTRPAANKRKRQGSESSNQSCVSDDVPTRAKKSRKAATAATTTASDASTVVSETAKPALRRSAENTLAKGRVSRKSANAAAAAAAAAAAVAAATTATPAPSATVTIVADSSDSDEPLIEIAGKARNSKLTSKISSTSTTSNATTSSTTIQSFTATSSITTSTLASTTATTTINTIRNNTTTNNNNTSTTNSASSSSTSSCKTIASAAAAGDRAAVSAVSAESPGASESSSTGNQSAPAGEKEKSLRNHQSKSGSSVKQAASSSSIVTSEPVGSATIASSTASNVTGSNGPTNSSNSGPGSEHVGGGQKSGSNSAPTTPATHGTTGAVSSDEKISTRRSVRMTSSTLSTAAMNNKAKAAANALLLQNATTATSNSIDSNHHGGNTALNNNAAIGGDVVAGGGSPAGGASVAVAGHVGGNGGAATNAIPTGGLVSGGANGNHTSSKVANHHVNHHHHHVGTGLKGAGSSGGGVEAKSSMLANAASGAASQATENSSATELRRKTRSAACASAVSDDDKYYRRRPEGITNSSYRCIDDHHRNNNPCTAAASEPDSPEAVDMEGEYYTNQNAVSSIESNADDDDDRNGSDGIWHVSAKTLPDVVDILHTAETQIPREAVLRRGIGKRPEKNDQSPPNGGGASSTGCVTGDTIGTGDQVPPSATKEPGAPGNEDDDSYASEIILTTNSDCSLDEFVSSDDDSNLEISVVTISLY</sequence>
<feature type="compositionally biased region" description="Low complexity" evidence="1">
    <location>
        <begin position="30"/>
        <end position="53"/>
    </location>
</feature>
<feature type="compositionally biased region" description="Low complexity" evidence="1">
    <location>
        <begin position="1992"/>
        <end position="2001"/>
    </location>
</feature>